<keyword evidence="3 9" id="KW-1133">Transmembrane helix</keyword>
<evidence type="ECO:0000256" key="4">
    <source>
        <dbReference type="ARBA" id="ARBA00023136"/>
    </source>
</evidence>
<evidence type="ECO:0000256" key="7">
    <source>
        <dbReference type="PROSITE-ProRule" id="PRU00284"/>
    </source>
</evidence>
<keyword evidence="8" id="KW-0175">Coiled coil</keyword>
<reference evidence="12" key="1">
    <citation type="submission" date="2020-01" db="EMBL/GenBank/DDBJ databases">
        <authorList>
            <person name="Meier V. D."/>
            <person name="Meier V D."/>
        </authorList>
    </citation>
    <scope>NUCLEOTIDE SEQUENCE</scope>
    <source>
        <strain evidence="12">HLG_WM_MAG_07</strain>
    </source>
</reference>
<dbReference type="Pfam" id="PF00015">
    <property type="entry name" value="MCPsignal"/>
    <property type="match status" value="1"/>
</dbReference>
<evidence type="ECO:0000259" key="11">
    <source>
        <dbReference type="PROSITE" id="PS50885"/>
    </source>
</evidence>
<feature type="transmembrane region" description="Helical" evidence="9">
    <location>
        <begin position="303"/>
        <end position="324"/>
    </location>
</feature>
<dbReference type="GO" id="GO:0007165">
    <property type="term" value="P:signal transduction"/>
    <property type="evidence" value="ECO:0007669"/>
    <property type="project" value="UniProtKB-KW"/>
</dbReference>
<evidence type="ECO:0000256" key="6">
    <source>
        <dbReference type="ARBA" id="ARBA00029447"/>
    </source>
</evidence>
<comment type="subcellular location">
    <subcellularLocation>
        <location evidence="1">Membrane</location>
        <topology evidence="1">Multi-pass membrane protein</topology>
    </subcellularLocation>
</comment>
<feature type="domain" description="Methyl-accepting transducer" evidence="10">
    <location>
        <begin position="395"/>
        <end position="631"/>
    </location>
</feature>
<evidence type="ECO:0000256" key="3">
    <source>
        <dbReference type="ARBA" id="ARBA00022989"/>
    </source>
</evidence>
<dbReference type="PANTHER" id="PTHR32089:SF119">
    <property type="entry name" value="METHYL-ACCEPTING CHEMOTAXIS PROTEIN CTPL"/>
    <property type="match status" value="1"/>
</dbReference>
<dbReference type="SMART" id="SM00283">
    <property type="entry name" value="MA"/>
    <property type="match status" value="1"/>
</dbReference>
<proteinExistence type="inferred from homology"/>
<accession>A0A6S6U3G9</accession>
<keyword evidence="4 9" id="KW-0472">Membrane</keyword>
<feature type="coiled-coil region" evidence="8">
    <location>
        <begin position="239"/>
        <end position="266"/>
    </location>
</feature>
<dbReference type="AlphaFoldDB" id="A0A6S6U3G9"/>
<keyword evidence="5 7" id="KW-0807">Transducer</keyword>
<sequence length="706" mass="78918">MSRNLLSLSISRKSVWISLVLLLLLLSLMILSFSYSYRQSLADNQRLQIVSEMNLLSQQLLTSTAITVKSDKSSFERLEAQRDEFQVKFTELETLQLESRFAVKLDSLDEVRVSWKPFYEQLANILKHRTAINNTHAFAKTIYETLPTMQLAAEQVVLRLEKNSSNTEQLKLAISQLILLQKLENNLLLMIEGRGNIERVINSFSIQTLKFDEKLNLLLKGSRQKGLVAVSNREALFYLEEISGKLEELGQEIRSLLESATSLQRIYDGVNVGEILGEQLFQAVKTMHTQIGERKRSTQVINLSGYVFAALSFLSLIWLAYALFYDHREQLRKTTEENESNQQGIMHLMNRMTALSQGDLTVSARVTKDITGSIADAFNHTVEELRELVTKINTTSGQLNDYAQRADKTAEELSDASKAQSNEVVSASTTISTITKNVEQVATYAVNSAEVAQKSLTISREGAQTVRETLSGMHAIREQVQVTAKRIKRLSESSQEVSHISQLMNEIAEQTQVLALNASIQMSSAGDSGKSFGGVAEEIQLLAKQATNTSRKAEVLVNTMQMDTQKTVTSMEETISHVVKGTQTAEDAGNALVAVEFESDRIAKLMLNIARVTKEQLDLSQVTKKKMASIQEITLQAFERVSETSQLINSLTSTANELQVSVYRFKLPKLKRTNHNQPAVFNKLPQMSKKNTAMEETKKTAVGAIS</sequence>
<dbReference type="EMBL" id="CACVAY010000103">
    <property type="protein sequence ID" value="CAA6821249.1"/>
    <property type="molecule type" value="Genomic_DNA"/>
</dbReference>
<gene>
    <name evidence="12" type="ORF">HELGO_WM6037</name>
</gene>
<evidence type="ECO:0000256" key="8">
    <source>
        <dbReference type="SAM" id="Coils"/>
    </source>
</evidence>
<evidence type="ECO:0000256" key="9">
    <source>
        <dbReference type="SAM" id="Phobius"/>
    </source>
</evidence>
<dbReference type="GO" id="GO:0006935">
    <property type="term" value="P:chemotaxis"/>
    <property type="evidence" value="ECO:0007669"/>
    <property type="project" value="UniProtKB-ARBA"/>
</dbReference>
<dbReference type="Gene3D" id="1.10.287.950">
    <property type="entry name" value="Methyl-accepting chemotaxis protein"/>
    <property type="match status" value="1"/>
</dbReference>
<protein>
    <submittedName>
        <fullName evidence="12">Type IV pilus biogenesis protein PilJ</fullName>
    </submittedName>
</protein>
<evidence type="ECO:0000256" key="1">
    <source>
        <dbReference type="ARBA" id="ARBA00004141"/>
    </source>
</evidence>
<name>A0A6S6U3G9_9GAMM</name>
<dbReference type="InterPro" id="IPR004089">
    <property type="entry name" value="MCPsignal_dom"/>
</dbReference>
<dbReference type="PROSITE" id="PS50111">
    <property type="entry name" value="CHEMOTAXIS_TRANSDUC_2"/>
    <property type="match status" value="1"/>
</dbReference>
<dbReference type="PANTHER" id="PTHR32089">
    <property type="entry name" value="METHYL-ACCEPTING CHEMOTAXIS PROTEIN MCPB"/>
    <property type="match status" value="1"/>
</dbReference>
<keyword evidence="2 9" id="KW-0812">Transmembrane</keyword>
<comment type="similarity">
    <text evidence="6">Belongs to the methyl-accepting chemotaxis (MCP) protein family.</text>
</comment>
<feature type="domain" description="HAMP" evidence="11">
    <location>
        <begin position="347"/>
        <end position="390"/>
    </location>
</feature>
<evidence type="ECO:0000256" key="2">
    <source>
        <dbReference type="ARBA" id="ARBA00022692"/>
    </source>
</evidence>
<evidence type="ECO:0000313" key="12">
    <source>
        <dbReference type="EMBL" id="CAA6821249.1"/>
    </source>
</evidence>
<dbReference type="GO" id="GO:0016020">
    <property type="term" value="C:membrane"/>
    <property type="evidence" value="ECO:0007669"/>
    <property type="project" value="UniProtKB-SubCell"/>
</dbReference>
<evidence type="ECO:0000256" key="5">
    <source>
        <dbReference type="ARBA" id="ARBA00023224"/>
    </source>
</evidence>
<dbReference type="SUPFAM" id="SSF58104">
    <property type="entry name" value="Methyl-accepting chemotaxis protein (MCP) signaling domain"/>
    <property type="match status" value="1"/>
</dbReference>
<organism evidence="12">
    <name type="scientific">uncultured Thiotrichaceae bacterium</name>
    <dbReference type="NCBI Taxonomy" id="298394"/>
    <lineage>
        <taxon>Bacteria</taxon>
        <taxon>Pseudomonadati</taxon>
        <taxon>Pseudomonadota</taxon>
        <taxon>Gammaproteobacteria</taxon>
        <taxon>Thiotrichales</taxon>
        <taxon>Thiotrichaceae</taxon>
        <taxon>environmental samples</taxon>
    </lineage>
</organism>
<evidence type="ECO:0000259" key="10">
    <source>
        <dbReference type="PROSITE" id="PS50111"/>
    </source>
</evidence>
<dbReference type="InterPro" id="IPR003660">
    <property type="entry name" value="HAMP_dom"/>
</dbReference>
<dbReference type="PROSITE" id="PS50885">
    <property type="entry name" value="HAMP"/>
    <property type="match status" value="1"/>
</dbReference>